<dbReference type="Gene3D" id="1.10.510.10">
    <property type="entry name" value="Transferase(Phosphotransferase) domain 1"/>
    <property type="match status" value="1"/>
</dbReference>
<proteinExistence type="predicted"/>
<evidence type="ECO:0000313" key="6">
    <source>
        <dbReference type="EMBL" id="MRG96553.1"/>
    </source>
</evidence>
<dbReference type="SUPFAM" id="SSF52540">
    <property type="entry name" value="P-loop containing nucleoside triphosphate hydrolases"/>
    <property type="match status" value="1"/>
</dbReference>
<dbReference type="Pfam" id="PF00069">
    <property type="entry name" value="Pkinase"/>
    <property type="match status" value="1"/>
</dbReference>
<keyword evidence="7" id="KW-1185">Reference proteome</keyword>
<dbReference type="GO" id="GO:0004674">
    <property type="term" value="F:protein serine/threonine kinase activity"/>
    <property type="evidence" value="ECO:0007669"/>
    <property type="project" value="TreeGrafter"/>
</dbReference>
<organism evidence="6 7">
    <name type="scientific">Polyangium spumosum</name>
    <dbReference type="NCBI Taxonomy" id="889282"/>
    <lineage>
        <taxon>Bacteria</taxon>
        <taxon>Pseudomonadati</taxon>
        <taxon>Myxococcota</taxon>
        <taxon>Polyangia</taxon>
        <taxon>Polyangiales</taxon>
        <taxon>Polyangiaceae</taxon>
        <taxon>Polyangium</taxon>
    </lineage>
</organism>
<evidence type="ECO:0000256" key="3">
    <source>
        <dbReference type="ARBA" id="ARBA00022777"/>
    </source>
</evidence>
<dbReference type="CDD" id="cd14014">
    <property type="entry name" value="STKc_PknB_like"/>
    <property type="match status" value="1"/>
</dbReference>
<keyword evidence="1" id="KW-0808">Transferase</keyword>
<keyword evidence="4" id="KW-0067">ATP-binding</keyword>
<dbReference type="Gene3D" id="1.25.40.10">
    <property type="entry name" value="Tetratricopeptide repeat domain"/>
    <property type="match status" value="1"/>
</dbReference>
<keyword evidence="2" id="KW-0547">Nucleotide-binding</keyword>
<evidence type="ECO:0000256" key="2">
    <source>
        <dbReference type="ARBA" id="ARBA00022741"/>
    </source>
</evidence>
<feature type="domain" description="Protein kinase" evidence="5">
    <location>
        <begin position="11"/>
        <end position="270"/>
    </location>
</feature>
<gene>
    <name evidence="6" type="ORF">GF068_32205</name>
</gene>
<dbReference type="InterPro" id="IPR011990">
    <property type="entry name" value="TPR-like_helical_dom_sf"/>
</dbReference>
<dbReference type="InterPro" id="IPR027417">
    <property type="entry name" value="P-loop_NTPase"/>
</dbReference>
<dbReference type="InterPro" id="IPR041664">
    <property type="entry name" value="AAA_16"/>
</dbReference>
<dbReference type="InterPro" id="IPR000719">
    <property type="entry name" value="Prot_kinase_dom"/>
</dbReference>
<protein>
    <submittedName>
        <fullName evidence="6">Protein kinase</fullName>
    </submittedName>
</protein>
<sequence>MRPGEVLDDRFVLGRRAGSGGMGTVWRAVDRSSGAPVALKVLRDPEGDSAPRFLKEARILSAFEHPHVVRYVAHGIAASGEAWLAMEWLDGESLLARLERGPLDIEESLSLARAVADALGAAHARRIVHRDVKPSNLFLVGGAAEHVKVLDFGIAHGGGTGALTRTGSILGTPGYMAPEQARGDADADARADVFALGCVLFECLSGKPAFQGAHPMALLAKLLLEEPPRLRDLCPDVPEPLATLVHRLLSKEPVARPEDGAAVRELVDRIDATARSPVSIGEPSRVGLTGTERRLVSIVAVSPPLDREAPRDLVAAVERVATPLGARVLELSSGVVVAVLLGEGSVVDQAATAARCASWVKLAAPEAAVVLVTGRGESTNRLPVGEALERAAALLDEALSEGREGAPVRIDENTRALLDARFELVEQEGGRIALCGERRTGQERRTLLGKPSPFVGRERELRNILDLVTESFEERRPSAVLVTAPPGMGKSRLRQELLRVIKERHANVACALARPDAIGAGSAFSLLSGALRDILQISAGEPIAAQRRKVELLAAVFGGEAERRTNMEFLGELAGAPFPDDGSPRLRAARQNPIFMADQIEAAYRALTAALGATRPILVVLEDLHWGDAPSLKVLDALLRDLSDVPFVILAFARPVVHEVFPRLWAGRSMQEIRLGPLSRRAATELVSAALGGDVAAERGAALVERADGNAFFLEELIRAVADGRGGELPDTVLGMVEARLSALAPEARRLLRAASIFGEVFWESGLRELLGDGEPIAASLTELCERELVTRRLHSRFAGQEEYTFRHAIIREGAYAMLTDDDRHLGHRLAGEWLKRAGELDALVLAEHFQRGRDPENAAAHYLRAGSQSFDRDDFSGALHCAQRGIECGATGEVLGNLLTLRVMAHCWRSELESAHWVSVTALPLVAPGSRWACLLLFHGTWASLVVGAESDFLCMASRFKSFDPDAEARRDYLLWAPLAASLLTSYGRRELCRALLDRAERLAATMPALDLDLVGSLAIGQSDELRAFERAPFRQLELTRRAVSAFEAIGDARNHITALNRLGQALGEVGEREAGERALRSAVDHARRIRGPFVLLQSELHLAALLVGYHEPSKWVEAHAIAERVLGASGVSDGYRGWAHGIRAQIHLHRGAYEDAVREARAALALCHRVPLRKLWITTLLVRSLVLSRRPAEARALAREIGAALGGDGGGYVEIEARLVVAEASAEEGDMEEASSALREVMRRIEARAEEIPDEGLRSHYLHDVPENVRARSLAAAWL</sequence>
<name>A0A6N7PX28_9BACT</name>
<accession>A0A6N7PX28</accession>
<dbReference type="InterPro" id="IPR011009">
    <property type="entry name" value="Kinase-like_dom_sf"/>
</dbReference>
<evidence type="ECO:0000256" key="1">
    <source>
        <dbReference type="ARBA" id="ARBA00022679"/>
    </source>
</evidence>
<dbReference type="SUPFAM" id="SSF56112">
    <property type="entry name" value="Protein kinase-like (PK-like)"/>
    <property type="match status" value="1"/>
</dbReference>
<dbReference type="EMBL" id="WJIE01000012">
    <property type="protein sequence ID" value="MRG96553.1"/>
    <property type="molecule type" value="Genomic_DNA"/>
</dbReference>
<dbReference type="InterPro" id="IPR008271">
    <property type="entry name" value="Ser/Thr_kinase_AS"/>
</dbReference>
<dbReference type="RefSeq" id="WP_153823360.1">
    <property type="nucleotide sequence ID" value="NZ_WJIE01000012.1"/>
</dbReference>
<evidence type="ECO:0000256" key="4">
    <source>
        <dbReference type="ARBA" id="ARBA00022840"/>
    </source>
</evidence>
<dbReference type="OrthoDB" id="9758570at2"/>
<dbReference type="PROSITE" id="PS50011">
    <property type="entry name" value="PROTEIN_KINASE_DOM"/>
    <property type="match status" value="1"/>
</dbReference>
<dbReference type="PANTHER" id="PTHR43289">
    <property type="entry name" value="MITOGEN-ACTIVATED PROTEIN KINASE KINASE KINASE 20-RELATED"/>
    <property type="match status" value="1"/>
</dbReference>
<dbReference type="PROSITE" id="PS00108">
    <property type="entry name" value="PROTEIN_KINASE_ST"/>
    <property type="match status" value="1"/>
</dbReference>
<dbReference type="Pfam" id="PF13191">
    <property type="entry name" value="AAA_16"/>
    <property type="match status" value="1"/>
</dbReference>
<keyword evidence="3 6" id="KW-0418">Kinase</keyword>
<dbReference type="Gene3D" id="3.30.200.20">
    <property type="entry name" value="Phosphorylase Kinase, domain 1"/>
    <property type="match status" value="1"/>
</dbReference>
<dbReference type="Proteomes" id="UP000440224">
    <property type="component" value="Unassembled WGS sequence"/>
</dbReference>
<reference evidence="6 7" key="1">
    <citation type="submission" date="2019-10" db="EMBL/GenBank/DDBJ databases">
        <title>A soil myxobacterium in the family Polyangiaceae.</title>
        <authorList>
            <person name="Li Y."/>
            <person name="Wang J."/>
        </authorList>
    </citation>
    <scope>NUCLEOTIDE SEQUENCE [LARGE SCALE GENOMIC DNA]</scope>
    <source>
        <strain evidence="6 7">DSM 14734</strain>
    </source>
</reference>
<evidence type="ECO:0000313" key="7">
    <source>
        <dbReference type="Proteomes" id="UP000440224"/>
    </source>
</evidence>
<dbReference type="PANTHER" id="PTHR43289:SF6">
    <property type="entry name" value="SERINE_THREONINE-PROTEIN KINASE NEKL-3"/>
    <property type="match status" value="1"/>
</dbReference>
<dbReference type="SMART" id="SM00220">
    <property type="entry name" value="S_TKc"/>
    <property type="match status" value="1"/>
</dbReference>
<dbReference type="Gene3D" id="3.40.50.300">
    <property type="entry name" value="P-loop containing nucleotide triphosphate hydrolases"/>
    <property type="match status" value="1"/>
</dbReference>
<dbReference type="GO" id="GO:0005524">
    <property type="term" value="F:ATP binding"/>
    <property type="evidence" value="ECO:0007669"/>
    <property type="project" value="UniProtKB-KW"/>
</dbReference>
<comment type="caution">
    <text evidence="6">The sequence shown here is derived from an EMBL/GenBank/DDBJ whole genome shotgun (WGS) entry which is preliminary data.</text>
</comment>
<evidence type="ECO:0000259" key="5">
    <source>
        <dbReference type="PROSITE" id="PS50011"/>
    </source>
</evidence>